<evidence type="ECO:0000313" key="4">
    <source>
        <dbReference type="Proteomes" id="UP000785200"/>
    </source>
</evidence>
<feature type="compositionally biased region" description="Basic and acidic residues" evidence="1">
    <location>
        <begin position="427"/>
        <end position="454"/>
    </location>
</feature>
<dbReference type="GO" id="GO:0000398">
    <property type="term" value="P:mRNA splicing, via spliceosome"/>
    <property type="evidence" value="ECO:0007669"/>
    <property type="project" value="TreeGrafter"/>
</dbReference>
<dbReference type="PANTHER" id="PTHR12357:SF3">
    <property type="entry name" value="YTH DOMAIN-CONTAINING PROTEIN 1"/>
    <property type="match status" value="1"/>
</dbReference>
<evidence type="ECO:0000256" key="1">
    <source>
        <dbReference type="SAM" id="MobiDB-lite"/>
    </source>
</evidence>
<feature type="region of interest" description="Disordered" evidence="1">
    <location>
        <begin position="1"/>
        <end position="85"/>
    </location>
</feature>
<feature type="compositionally biased region" description="Basic and acidic residues" evidence="1">
    <location>
        <begin position="194"/>
        <end position="216"/>
    </location>
</feature>
<dbReference type="AlphaFoldDB" id="A0A9P7AWY4"/>
<dbReference type="GO" id="GO:0003729">
    <property type="term" value="F:mRNA binding"/>
    <property type="evidence" value="ECO:0007669"/>
    <property type="project" value="TreeGrafter"/>
</dbReference>
<feature type="non-terminal residue" evidence="3">
    <location>
        <position position="1"/>
    </location>
</feature>
<reference evidence="3" key="1">
    <citation type="submission" date="2019-07" db="EMBL/GenBank/DDBJ databases">
        <title>Hyphodiscus hymeniophilus genome sequencing and assembly.</title>
        <authorList>
            <person name="Kramer G."/>
            <person name="Nodwell J."/>
        </authorList>
    </citation>
    <scope>NUCLEOTIDE SEQUENCE</scope>
    <source>
        <strain evidence="3">ATCC 34498</strain>
    </source>
</reference>
<dbReference type="GO" id="GO:0005654">
    <property type="term" value="C:nucleoplasm"/>
    <property type="evidence" value="ECO:0007669"/>
    <property type="project" value="TreeGrafter"/>
</dbReference>
<dbReference type="CDD" id="cd21134">
    <property type="entry name" value="YTH"/>
    <property type="match status" value="1"/>
</dbReference>
<feature type="compositionally biased region" description="Basic and acidic residues" evidence="1">
    <location>
        <begin position="519"/>
        <end position="531"/>
    </location>
</feature>
<name>A0A9P7AWY4_9HELO</name>
<dbReference type="Gene3D" id="3.10.590.10">
    <property type="entry name" value="ph1033 like domains"/>
    <property type="match status" value="1"/>
</dbReference>
<evidence type="ECO:0000313" key="3">
    <source>
        <dbReference type="EMBL" id="KAG0648644.1"/>
    </source>
</evidence>
<dbReference type="Proteomes" id="UP000785200">
    <property type="component" value="Unassembled WGS sequence"/>
</dbReference>
<dbReference type="PROSITE" id="PS50882">
    <property type="entry name" value="YTH"/>
    <property type="match status" value="1"/>
</dbReference>
<organism evidence="3 4">
    <name type="scientific">Hyphodiscus hymeniophilus</name>
    <dbReference type="NCBI Taxonomy" id="353542"/>
    <lineage>
        <taxon>Eukaryota</taxon>
        <taxon>Fungi</taxon>
        <taxon>Dikarya</taxon>
        <taxon>Ascomycota</taxon>
        <taxon>Pezizomycotina</taxon>
        <taxon>Leotiomycetes</taxon>
        <taxon>Helotiales</taxon>
        <taxon>Hyphodiscaceae</taxon>
        <taxon>Hyphodiscus</taxon>
    </lineage>
</organism>
<gene>
    <name evidence="3" type="ORF">D0Z07_4683</name>
</gene>
<evidence type="ECO:0000259" key="2">
    <source>
        <dbReference type="PROSITE" id="PS50882"/>
    </source>
</evidence>
<dbReference type="GO" id="GO:0000381">
    <property type="term" value="P:regulation of alternative mRNA splicing, via spliceosome"/>
    <property type="evidence" value="ECO:0007669"/>
    <property type="project" value="TreeGrafter"/>
</dbReference>
<dbReference type="InterPro" id="IPR007275">
    <property type="entry name" value="YTH_domain"/>
</dbReference>
<dbReference type="EMBL" id="VNKQ01000009">
    <property type="protein sequence ID" value="KAG0648644.1"/>
    <property type="molecule type" value="Genomic_DNA"/>
</dbReference>
<feature type="compositionally biased region" description="Basic and acidic residues" evidence="1">
    <location>
        <begin position="356"/>
        <end position="379"/>
    </location>
</feature>
<dbReference type="InterPro" id="IPR045168">
    <property type="entry name" value="YTH_prot"/>
</dbReference>
<proteinExistence type="predicted"/>
<feature type="region of interest" description="Disordered" evidence="1">
    <location>
        <begin position="336"/>
        <end position="470"/>
    </location>
</feature>
<feature type="region of interest" description="Disordered" evidence="1">
    <location>
        <begin position="168"/>
        <end position="264"/>
    </location>
</feature>
<keyword evidence="4" id="KW-1185">Reference proteome</keyword>
<dbReference type="OrthoDB" id="6103986at2759"/>
<feature type="compositionally biased region" description="Basic and acidic residues" evidence="1">
    <location>
        <begin position="173"/>
        <end position="183"/>
    </location>
</feature>
<feature type="region of interest" description="Disordered" evidence="1">
    <location>
        <begin position="127"/>
        <end position="152"/>
    </location>
</feature>
<feature type="compositionally biased region" description="Basic and acidic residues" evidence="1">
    <location>
        <begin position="237"/>
        <end position="248"/>
    </location>
</feature>
<dbReference type="GO" id="GO:1990247">
    <property type="term" value="F:N6-methyladenosine-containing RNA reader activity"/>
    <property type="evidence" value="ECO:0007669"/>
    <property type="project" value="TreeGrafter"/>
</dbReference>
<dbReference type="PANTHER" id="PTHR12357">
    <property type="entry name" value="YTH YT521-B HOMOLOGY DOMAIN-CONTAINING"/>
    <property type="match status" value="1"/>
</dbReference>
<feature type="region of interest" description="Disordered" evidence="1">
    <location>
        <begin position="501"/>
        <end position="552"/>
    </location>
</feature>
<accession>A0A9P7AWY4</accession>
<sequence length="617" mass="69070">MNSRAAELKAQLLKQRGRASSPTPPTSMTSRAGRPQPNGEDASSSLHGSPQTPATTTETSDLNELISEFANQNTTKDTQMKDANDNIKIQLQRPLTIPADAAKSQVLSSGSPTKVTKPHIVRVVENGINTKNTERKHASSGSMSEGEIFEDRAIMKALPSAEPIAQAINQKDPAPRNPRDEQASKPQRPGFQGRRIENDPRQDRRATNHTDERRPYPSESIRSPRQRQGERDDDDDDHRSEVRSDKIASKPYSEPKPPSLEEILPHDDDLKEWLEITGYHNEPYRMKILNRRRAIAALDAQRNALLAEMEAEERGGAQAVSGIPATSSIMLRPQIPNTAGDRAVPLSKPTIAPQDTQHERGVSNKRAHSETQETREESNAKFARTNGRGSRIKQEDDDFGCPRSSSHGPSRRHSTDDRPKIRGSSRPRYEEDRGVRGRGSSRERDISPFRKAYESRPTPRSRGYDAGDGLRMRDRDEWEDRGRDRSDSRERGQFVVRGGYRGRAYDPSYRGRGRGGGRGRGDIQSHTEPRVDPGAFGDKIANGKPYKDTRGFDRGGKGETRYFIVESFNEEDVIRCIEDGIWTTQVQNGPVFKEAFESCKNVILIFSISKSRAFQGC</sequence>
<dbReference type="Pfam" id="PF04146">
    <property type="entry name" value="YTH"/>
    <property type="match status" value="1"/>
</dbReference>
<comment type="caution">
    <text evidence="3">The sequence shown here is derived from an EMBL/GenBank/DDBJ whole genome shotgun (WGS) entry which is preliminary data.</text>
</comment>
<feature type="domain" description="YTH" evidence="2">
    <location>
        <begin position="560"/>
        <end position="617"/>
    </location>
</feature>
<protein>
    <submittedName>
        <fullName evidence="3">Zinc finger CCCH domain-containing 45</fullName>
    </submittedName>
</protein>
<feature type="compositionally biased region" description="Polar residues" evidence="1">
    <location>
        <begin position="41"/>
        <end position="62"/>
    </location>
</feature>